<reference evidence="2" key="1">
    <citation type="journal article" date="2014" name="Nat. Commun.">
        <title>The emerging biofuel crop Camelina sativa retains a highly undifferentiated hexaploid genome structure.</title>
        <authorList>
            <person name="Kagale S."/>
            <person name="Koh C."/>
            <person name="Nixon J."/>
            <person name="Bollina V."/>
            <person name="Clarke W.E."/>
            <person name="Tuteja R."/>
            <person name="Spillane C."/>
            <person name="Robinson S.J."/>
            <person name="Links M.G."/>
            <person name="Clarke C."/>
            <person name="Higgins E.E."/>
            <person name="Huebert T."/>
            <person name="Sharpe A.G."/>
            <person name="Parkin I.A."/>
        </authorList>
    </citation>
    <scope>NUCLEOTIDE SEQUENCE [LARGE SCALE GENOMIC DNA]</scope>
    <source>
        <strain evidence="2">cv. DH55</strain>
    </source>
</reference>
<name>A0ABM1R9E8_CAMSA</name>
<organism evidence="2 3">
    <name type="scientific">Camelina sativa</name>
    <name type="common">False flax</name>
    <name type="synonym">Myagrum sativum</name>
    <dbReference type="NCBI Taxonomy" id="90675"/>
    <lineage>
        <taxon>Eukaryota</taxon>
        <taxon>Viridiplantae</taxon>
        <taxon>Streptophyta</taxon>
        <taxon>Embryophyta</taxon>
        <taxon>Tracheophyta</taxon>
        <taxon>Spermatophyta</taxon>
        <taxon>Magnoliopsida</taxon>
        <taxon>eudicotyledons</taxon>
        <taxon>Gunneridae</taxon>
        <taxon>Pentapetalae</taxon>
        <taxon>rosids</taxon>
        <taxon>malvids</taxon>
        <taxon>Brassicales</taxon>
        <taxon>Brassicaceae</taxon>
        <taxon>Camelineae</taxon>
        <taxon>Camelina</taxon>
    </lineage>
</organism>
<dbReference type="GeneID" id="109130504"/>
<keyword evidence="2" id="KW-1185">Reference proteome</keyword>
<dbReference type="PANTHER" id="PTHR11439">
    <property type="entry name" value="GAG-POL-RELATED RETROTRANSPOSON"/>
    <property type="match status" value="1"/>
</dbReference>
<evidence type="ECO:0000313" key="2">
    <source>
        <dbReference type="Proteomes" id="UP000694864"/>
    </source>
</evidence>
<dbReference type="InterPro" id="IPR043502">
    <property type="entry name" value="DNA/RNA_pol_sf"/>
</dbReference>
<accession>A0ABM1R9E8</accession>
<dbReference type="Proteomes" id="UP000694864">
    <property type="component" value="Chromosome 18"/>
</dbReference>
<reference evidence="3" key="2">
    <citation type="submission" date="2025-08" db="UniProtKB">
        <authorList>
            <consortium name="RefSeq"/>
        </authorList>
    </citation>
    <scope>IDENTIFICATION</scope>
    <source>
        <tissue evidence="3">Leaf</tissue>
    </source>
</reference>
<dbReference type="Pfam" id="PF07727">
    <property type="entry name" value="RVT_2"/>
    <property type="match status" value="1"/>
</dbReference>
<dbReference type="SUPFAM" id="SSF56672">
    <property type="entry name" value="DNA/RNA polymerases"/>
    <property type="match status" value="1"/>
</dbReference>
<protein>
    <submittedName>
        <fullName evidence="3">Uncharacterized protein LOC109130504</fullName>
    </submittedName>
</protein>
<dbReference type="PANTHER" id="PTHR11439:SF470">
    <property type="entry name" value="CYSTEINE-RICH RLK (RECEPTOR-LIKE PROTEIN KINASE) 8"/>
    <property type="match status" value="1"/>
</dbReference>
<dbReference type="InterPro" id="IPR013103">
    <property type="entry name" value="RVT_2"/>
</dbReference>
<dbReference type="RefSeq" id="XP_019095636.1">
    <property type="nucleotide sequence ID" value="XM_019240091.1"/>
</dbReference>
<evidence type="ECO:0000313" key="3">
    <source>
        <dbReference type="RefSeq" id="XP_019095636.1"/>
    </source>
</evidence>
<sequence length="334" mass="37296">MAHPHFPKAMDVEITALKLLRTWYVESLPQQEGIDYIETFSPVAKLASVKLVLGLAAKHSWRLTQMDVTNAFLHGTLDEEIYMSLPQGYTPANGAPLPPNAVCRLHNSLYGLKQASRQWYHCFSTVLLNEGFEQAHGDNTLFVKQTGDSFIALLDLQAALHRAFKIKDLGAPKYFLGLEIARNASGILLCQRKYALDILAATSMLACKPENVPMDPTVNLSRESETFLEDATSYRELVGRLLYLTITRPDITFAVNNLSQFLSCPTDVHYAAALRVLWYLKNNPGQGIFFSVDTELCLNAFSDANYGTCPDSRRSVTGFCIYLGSSLINWKSKK</sequence>
<gene>
    <name evidence="3" type="primary">LOC109130504</name>
</gene>
<feature type="domain" description="Reverse transcriptase Ty1/copia-type" evidence="1">
    <location>
        <begin position="28"/>
        <end position="214"/>
    </location>
</feature>
<proteinExistence type="predicted"/>
<evidence type="ECO:0000259" key="1">
    <source>
        <dbReference type="Pfam" id="PF07727"/>
    </source>
</evidence>